<feature type="domain" description="Metallo-beta-lactamase" evidence="2">
    <location>
        <begin position="62"/>
        <end position="249"/>
    </location>
</feature>
<dbReference type="Gene3D" id="3.60.15.10">
    <property type="entry name" value="Ribonuclease Z/Hydroxyacylglutathione hydrolase-like"/>
    <property type="match status" value="1"/>
</dbReference>
<protein>
    <recommendedName>
        <fullName evidence="2">Metallo-beta-lactamase domain-containing protein</fullName>
    </recommendedName>
</protein>
<dbReference type="RefSeq" id="WP_015712655.1">
    <property type="nucleotide sequence ID" value="NC_015577.1"/>
</dbReference>
<reference evidence="4" key="1">
    <citation type="submission" date="2009-12" db="EMBL/GenBank/DDBJ databases">
        <title>Complete sequence of Treponema azotonutricium strain ZAS-9.</title>
        <authorList>
            <person name="Tetu S.G."/>
            <person name="Matson E."/>
            <person name="Ren Q."/>
            <person name="Seshadri R."/>
            <person name="Elbourne L."/>
            <person name="Hassan K.A."/>
            <person name="Durkin A."/>
            <person name="Radune D."/>
            <person name="Mohamoud Y."/>
            <person name="Shay R."/>
            <person name="Jin S."/>
            <person name="Zhang X."/>
            <person name="Lucey K."/>
            <person name="Ballor N.R."/>
            <person name="Ottesen E."/>
            <person name="Rosenthal R."/>
            <person name="Allen A."/>
            <person name="Leadbetter J.R."/>
            <person name="Paulsen I.T."/>
        </authorList>
    </citation>
    <scope>NUCLEOTIDE SEQUENCE [LARGE SCALE GENOMIC DNA]</scope>
    <source>
        <strain evidence="4">ATCC BAA-888 / DSM 13862 / ZAS-9</strain>
    </source>
</reference>
<dbReference type="SUPFAM" id="SSF56281">
    <property type="entry name" value="Metallo-hydrolase/oxidoreductase"/>
    <property type="match status" value="1"/>
</dbReference>
<dbReference type="PANTHER" id="PTHR43546:SF9">
    <property type="entry name" value="L-ASCORBATE-6-PHOSPHATE LACTONASE ULAG-RELATED"/>
    <property type="match status" value="1"/>
</dbReference>
<reference evidence="3 4" key="2">
    <citation type="journal article" date="2011" name="ISME J.">
        <title>RNA-seq reveals cooperative metabolic interactions between two termite-gut spirochete species in co-culture.</title>
        <authorList>
            <person name="Rosenthal A.Z."/>
            <person name="Matson E.G."/>
            <person name="Eldar A."/>
            <person name="Leadbetter J.R."/>
        </authorList>
    </citation>
    <scope>NUCLEOTIDE SEQUENCE [LARGE SCALE GENOMIC DNA]</scope>
    <source>
        <strain evidence="4">ATCC BAA-888 / DSM 13862 / ZAS-9</strain>
    </source>
</reference>
<dbReference type="eggNOG" id="COG2220">
    <property type="taxonomic scope" value="Bacteria"/>
</dbReference>
<dbReference type="InParanoid" id="F5YCC7"/>
<evidence type="ECO:0000256" key="1">
    <source>
        <dbReference type="ARBA" id="ARBA00022801"/>
    </source>
</evidence>
<dbReference type="InterPro" id="IPR001279">
    <property type="entry name" value="Metallo-B-lactamas"/>
</dbReference>
<dbReference type="PANTHER" id="PTHR43546">
    <property type="entry name" value="UPF0173 METAL-DEPENDENT HYDROLASE MJ1163-RELATED"/>
    <property type="match status" value="1"/>
</dbReference>
<dbReference type="Pfam" id="PF12706">
    <property type="entry name" value="Lactamase_B_2"/>
    <property type="match status" value="1"/>
</dbReference>
<dbReference type="OrthoDB" id="9800061at2"/>
<dbReference type="STRING" id="545695.TREAZ_2887"/>
<dbReference type="InterPro" id="IPR036866">
    <property type="entry name" value="RibonucZ/Hydroxyglut_hydro"/>
</dbReference>
<dbReference type="AlphaFoldDB" id="F5YCC7"/>
<dbReference type="InterPro" id="IPR050114">
    <property type="entry name" value="UPF0173_UPF0282_UlaG_hydrolase"/>
</dbReference>
<dbReference type="EMBL" id="CP001841">
    <property type="protein sequence ID" value="AEF82269.1"/>
    <property type="molecule type" value="Genomic_DNA"/>
</dbReference>
<name>F5YCC7_LEAAZ</name>
<dbReference type="HOGENOM" id="CLU_020884_3_0_12"/>
<accession>F5YCC7</accession>
<sequence length="289" mass="32046">MDGKIRWYKQGQALLDEIRGSKPNPNSAHIWFLGQHGFALNLGGETLYFDVILNDFLDAQGKSRRCFDAPFGPQEPQKADYVFCTHDHSDHLNLETLIPLAKACPKARFIVPNPSRDKLIRAGIDESRVIGAKAGEKTSLGGIVVHPVAAVHTRFIQDEAEQDANGDCTSLGFVIEADGLKIYHPGDTWVTTALVETLKALGPLDIAMLPINGTDWMRTAEDCIGNMSAIDSVKLAMAIPIDLVIPTHYNMFSNNSENPALFADYMYRLCPWKRFHISALGEKFIYEKG</sequence>
<keyword evidence="1" id="KW-0378">Hydrolase</keyword>
<proteinExistence type="predicted"/>
<dbReference type="Proteomes" id="UP000009222">
    <property type="component" value="Chromosome"/>
</dbReference>
<dbReference type="KEGG" id="taz:TREAZ_2887"/>
<evidence type="ECO:0000313" key="4">
    <source>
        <dbReference type="Proteomes" id="UP000009222"/>
    </source>
</evidence>
<evidence type="ECO:0000259" key="2">
    <source>
        <dbReference type="Pfam" id="PF12706"/>
    </source>
</evidence>
<organism evidence="3 4">
    <name type="scientific">Leadbettera azotonutricia (strain ATCC BAA-888 / DSM 13862 / ZAS-9)</name>
    <name type="common">Treponema azotonutricium</name>
    <dbReference type="NCBI Taxonomy" id="545695"/>
    <lineage>
        <taxon>Bacteria</taxon>
        <taxon>Pseudomonadati</taxon>
        <taxon>Spirochaetota</taxon>
        <taxon>Spirochaetia</taxon>
        <taxon>Spirochaetales</taxon>
        <taxon>Breznakiellaceae</taxon>
        <taxon>Leadbettera</taxon>
    </lineage>
</organism>
<keyword evidence="4" id="KW-1185">Reference proteome</keyword>
<evidence type="ECO:0000313" key="3">
    <source>
        <dbReference type="EMBL" id="AEF82269.1"/>
    </source>
</evidence>
<dbReference type="GO" id="GO:0016787">
    <property type="term" value="F:hydrolase activity"/>
    <property type="evidence" value="ECO:0007669"/>
    <property type="project" value="UniProtKB-KW"/>
</dbReference>
<gene>
    <name evidence="3" type="ordered locus">TREAZ_2887</name>
</gene>